<dbReference type="GO" id="GO:0016788">
    <property type="term" value="F:hydrolase activity, acting on ester bonds"/>
    <property type="evidence" value="ECO:0007669"/>
    <property type="project" value="InterPro"/>
</dbReference>
<protein>
    <submittedName>
        <fullName evidence="10">Multifunctional 2',3'-cyclic-nucleotide 2'-phosphodiesterase/5'-nucleotidase/3'-nucleotidase</fullName>
    </submittedName>
</protein>
<comment type="similarity">
    <text evidence="1 6">Belongs to the 5'-nucleotidase family.</text>
</comment>
<proteinExistence type="inferred from homology"/>
<dbReference type="GO" id="GO:0009166">
    <property type="term" value="P:nucleotide catabolic process"/>
    <property type="evidence" value="ECO:0007669"/>
    <property type="project" value="InterPro"/>
</dbReference>
<evidence type="ECO:0000256" key="3">
    <source>
        <dbReference type="ARBA" id="ARBA00022729"/>
    </source>
</evidence>
<dbReference type="InterPro" id="IPR006311">
    <property type="entry name" value="TAT_signal"/>
</dbReference>
<dbReference type="SUPFAM" id="SSF56300">
    <property type="entry name" value="Metallo-dependent phosphatases"/>
    <property type="match status" value="1"/>
</dbReference>
<dbReference type="FunFam" id="3.60.21.10:FF:000020">
    <property type="entry name" value="NT5E isoform 4"/>
    <property type="match status" value="1"/>
</dbReference>
<keyword evidence="2" id="KW-0479">Metal-binding</keyword>
<dbReference type="GO" id="GO:0046872">
    <property type="term" value="F:metal ion binding"/>
    <property type="evidence" value="ECO:0007669"/>
    <property type="project" value="UniProtKB-KW"/>
</dbReference>
<dbReference type="InterPro" id="IPR036907">
    <property type="entry name" value="5'-Nucleotdase_C_sf"/>
</dbReference>
<dbReference type="Gene3D" id="3.60.21.10">
    <property type="match status" value="1"/>
</dbReference>
<evidence type="ECO:0000256" key="1">
    <source>
        <dbReference type="ARBA" id="ARBA00006654"/>
    </source>
</evidence>
<accession>A0A916VWE9</accession>
<dbReference type="InterPro" id="IPR004843">
    <property type="entry name" value="Calcineurin-like_PHP"/>
</dbReference>
<evidence type="ECO:0000313" key="11">
    <source>
        <dbReference type="Proteomes" id="UP000596977"/>
    </source>
</evidence>
<keyword evidence="11" id="KW-1185">Reference proteome</keyword>
<dbReference type="Pfam" id="PF02872">
    <property type="entry name" value="5_nucleotid_C"/>
    <property type="match status" value="1"/>
</dbReference>
<evidence type="ECO:0000256" key="4">
    <source>
        <dbReference type="ARBA" id="ARBA00022741"/>
    </source>
</evidence>
<dbReference type="RefSeq" id="WP_206513508.1">
    <property type="nucleotide sequence ID" value="NZ_BMKB01000002.1"/>
</dbReference>
<dbReference type="PANTHER" id="PTHR11575:SF24">
    <property type="entry name" value="5'-NUCLEOTIDASE"/>
    <property type="match status" value="1"/>
</dbReference>
<dbReference type="InterPro" id="IPR006146">
    <property type="entry name" value="5'-Nucleotdase_CS"/>
</dbReference>
<keyword evidence="7" id="KW-0812">Transmembrane</keyword>
<keyword evidence="4 6" id="KW-0547">Nucleotide-binding</keyword>
<dbReference type="SUPFAM" id="SSF55816">
    <property type="entry name" value="5'-nucleotidase (syn. UDP-sugar hydrolase), C-terminal domain"/>
    <property type="match status" value="1"/>
</dbReference>
<feature type="domain" description="Calcineurin-like phosphoesterase" evidence="8">
    <location>
        <begin position="53"/>
        <end position="273"/>
    </location>
</feature>
<evidence type="ECO:0000259" key="8">
    <source>
        <dbReference type="Pfam" id="PF00149"/>
    </source>
</evidence>
<evidence type="ECO:0000313" key="10">
    <source>
        <dbReference type="EMBL" id="GGA44640.1"/>
    </source>
</evidence>
<feature type="domain" description="5'-Nucleotidase C-terminal" evidence="9">
    <location>
        <begin position="367"/>
        <end position="521"/>
    </location>
</feature>
<dbReference type="Gene3D" id="3.90.780.10">
    <property type="entry name" value="5'-Nucleotidase, C-terminal domain"/>
    <property type="match status" value="1"/>
</dbReference>
<feature type="transmembrane region" description="Helical" evidence="7">
    <location>
        <begin position="21"/>
        <end position="40"/>
    </location>
</feature>
<keyword evidence="3" id="KW-0732">Signal</keyword>
<reference evidence="10 11" key="1">
    <citation type="journal article" date="2014" name="Int. J. Syst. Evol. Microbiol.">
        <title>Complete genome sequence of Corynebacterium casei LMG S-19264T (=DSM 44701T), isolated from a smear-ripened cheese.</title>
        <authorList>
            <consortium name="US DOE Joint Genome Institute (JGI-PGF)"/>
            <person name="Walter F."/>
            <person name="Albersmeier A."/>
            <person name="Kalinowski J."/>
            <person name="Ruckert C."/>
        </authorList>
    </citation>
    <scope>NUCLEOTIDE SEQUENCE [LARGE SCALE GENOMIC DNA]</scope>
    <source>
        <strain evidence="10 11">CGMCC 1.15896</strain>
    </source>
</reference>
<dbReference type="PRINTS" id="PR01607">
    <property type="entry name" value="APYRASEFAMLY"/>
</dbReference>
<evidence type="ECO:0000256" key="5">
    <source>
        <dbReference type="ARBA" id="ARBA00022801"/>
    </source>
</evidence>
<comment type="caution">
    <text evidence="10">The sequence shown here is derived from an EMBL/GenBank/DDBJ whole genome shotgun (WGS) entry which is preliminary data.</text>
</comment>
<dbReference type="EMBL" id="BMKB01000002">
    <property type="protein sequence ID" value="GGA44640.1"/>
    <property type="molecule type" value="Genomic_DNA"/>
</dbReference>
<dbReference type="Pfam" id="PF00149">
    <property type="entry name" value="Metallophos"/>
    <property type="match status" value="1"/>
</dbReference>
<keyword evidence="7" id="KW-0472">Membrane</keyword>
<dbReference type="PROSITE" id="PS00785">
    <property type="entry name" value="5_NUCLEOTIDASE_1"/>
    <property type="match status" value="1"/>
</dbReference>
<keyword evidence="7" id="KW-1133">Transmembrane helix</keyword>
<dbReference type="CDD" id="cd07409">
    <property type="entry name" value="MPP_CD73_N"/>
    <property type="match status" value="1"/>
</dbReference>
<gene>
    <name evidence="10" type="ORF">GCM10011499_12890</name>
</gene>
<name>A0A916VWE9_9HYPH</name>
<organism evidence="10 11">
    <name type="scientific">Pelagibacterium lentulum</name>
    <dbReference type="NCBI Taxonomy" id="2029865"/>
    <lineage>
        <taxon>Bacteria</taxon>
        <taxon>Pseudomonadati</taxon>
        <taxon>Pseudomonadota</taxon>
        <taxon>Alphaproteobacteria</taxon>
        <taxon>Hyphomicrobiales</taxon>
        <taxon>Devosiaceae</taxon>
        <taxon>Pelagibacterium</taxon>
    </lineage>
</organism>
<dbReference type="InterPro" id="IPR029052">
    <property type="entry name" value="Metallo-depent_PP-like"/>
</dbReference>
<evidence type="ECO:0000259" key="9">
    <source>
        <dbReference type="Pfam" id="PF02872"/>
    </source>
</evidence>
<evidence type="ECO:0000256" key="2">
    <source>
        <dbReference type="ARBA" id="ARBA00022723"/>
    </source>
</evidence>
<evidence type="ECO:0000256" key="6">
    <source>
        <dbReference type="RuleBase" id="RU362119"/>
    </source>
</evidence>
<dbReference type="PROSITE" id="PS00786">
    <property type="entry name" value="5_NUCLEOTIDASE_2"/>
    <property type="match status" value="1"/>
</dbReference>
<dbReference type="AlphaFoldDB" id="A0A916VWE9"/>
<dbReference type="Proteomes" id="UP000596977">
    <property type="component" value="Unassembled WGS sequence"/>
</dbReference>
<dbReference type="InterPro" id="IPR006179">
    <property type="entry name" value="5_nucleotidase/apyrase"/>
</dbReference>
<keyword evidence="5 6" id="KW-0378">Hydrolase</keyword>
<dbReference type="PROSITE" id="PS51318">
    <property type="entry name" value="TAT"/>
    <property type="match status" value="1"/>
</dbReference>
<dbReference type="GO" id="GO:0000166">
    <property type="term" value="F:nucleotide binding"/>
    <property type="evidence" value="ECO:0007669"/>
    <property type="project" value="UniProtKB-KW"/>
</dbReference>
<dbReference type="PANTHER" id="PTHR11575">
    <property type="entry name" value="5'-NUCLEOTIDASE-RELATED"/>
    <property type="match status" value="1"/>
</dbReference>
<evidence type="ECO:0000256" key="7">
    <source>
        <dbReference type="SAM" id="Phobius"/>
    </source>
</evidence>
<dbReference type="InterPro" id="IPR008334">
    <property type="entry name" value="5'-Nucleotdase_C"/>
</dbReference>
<sequence length="558" mass="59061">MLKLNTERLLGSSAMNIDRRRFIKVAGATMVVAGAGTFAMTSARANSEGFRLNILHINDMHSRIQEIAGSDATCSPDGSAAGDCFGGAARLATAIRDRRAEIEAEGAPVLTLDAGDQSQGTLFYTTYRGRAEIEMMNMIGFDAMTLGNHEFNHGPDELAVMLAEADFPIVAGNVRAPADHALAELINDHLIIEADGERIGVLGITTPDTVFLSSPGPVTFDDEIEHLNEAVARLHDEGVNKIILLSHMGYVRDQEIAAQVDGLSVIIGGHSHTLMSNTVEGTPDYATLVESPSGRPVPIVQAYAFSRYLGDLELHFDSDGAVTSATGDTVLLDASFAPAEDVEARIEELSGPIEEVIRTPVAEVAASIDGSRESCRSMECEMGNTVADAMLAEVAGQDISIALANGGGLRASIEQGTATLGDVLTVLPFQNTLYTLRISGAAILAALEHGVNGIEEGAGRFPQVAGIRFSLDPTVAPNEGRVSDVEVRQGEEWVPLNPDATYGLVTNNFMAAGGDGYAMLESEGTDGYDTAIDLAEVLARYLTENEPFAPVIDGRIAQ</sequence>